<dbReference type="Proteomes" id="UP000054018">
    <property type="component" value="Unassembled WGS sequence"/>
</dbReference>
<evidence type="ECO:0000313" key="2">
    <source>
        <dbReference type="Proteomes" id="UP000054018"/>
    </source>
</evidence>
<evidence type="ECO:0000313" key="1">
    <source>
        <dbReference type="EMBL" id="KIK26157.1"/>
    </source>
</evidence>
<dbReference type="EMBL" id="KN833703">
    <property type="protein sequence ID" value="KIK26157.1"/>
    <property type="molecule type" value="Genomic_DNA"/>
</dbReference>
<reference evidence="1 2" key="1">
    <citation type="submission" date="2014-04" db="EMBL/GenBank/DDBJ databases">
        <authorList>
            <consortium name="DOE Joint Genome Institute"/>
            <person name="Kuo A."/>
            <person name="Kohler A."/>
            <person name="Costa M.D."/>
            <person name="Nagy L.G."/>
            <person name="Floudas D."/>
            <person name="Copeland A."/>
            <person name="Barry K.W."/>
            <person name="Cichocki N."/>
            <person name="Veneault-Fourrey C."/>
            <person name="LaButti K."/>
            <person name="Lindquist E.A."/>
            <person name="Lipzen A."/>
            <person name="Lundell T."/>
            <person name="Morin E."/>
            <person name="Murat C."/>
            <person name="Sun H."/>
            <person name="Tunlid A."/>
            <person name="Henrissat B."/>
            <person name="Grigoriev I.V."/>
            <person name="Hibbett D.S."/>
            <person name="Martin F."/>
            <person name="Nordberg H.P."/>
            <person name="Cantor M.N."/>
            <person name="Hua S.X."/>
        </authorList>
    </citation>
    <scope>NUCLEOTIDE SEQUENCE [LARGE SCALE GENOMIC DNA]</scope>
    <source>
        <strain evidence="1 2">441</strain>
    </source>
</reference>
<proteinExistence type="predicted"/>
<sequence>MPVLFPEEIGLPFYLDRAYSKHRHRLYNTLHQSLRSLHLPGFPAWLVWRMSTSDRRANASWAASCGVKLYM</sequence>
<name>A0A0C9ZVB7_9AGAM</name>
<keyword evidence="2" id="KW-1185">Reference proteome</keyword>
<dbReference type="HOGENOM" id="CLU_2740976_0_0_1"/>
<organism evidence="1 2">
    <name type="scientific">Pisolithus microcarpus 441</name>
    <dbReference type="NCBI Taxonomy" id="765257"/>
    <lineage>
        <taxon>Eukaryota</taxon>
        <taxon>Fungi</taxon>
        <taxon>Dikarya</taxon>
        <taxon>Basidiomycota</taxon>
        <taxon>Agaricomycotina</taxon>
        <taxon>Agaricomycetes</taxon>
        <taxon>Agaricomycetidae</taxon>
        <taxon>Boletales</taxon>
        <taxon>Sclerodermatineae</taxon>
        <taxon>Pisolithaceae</taxon>
        <taxon>Pisolithus</taxon>
    </lineage>
</organism>
<accession>A0A0C9ZVB7</accession>
<protein>
    <submittedName>
        <fullName evidence="1">Uncharacterized protein</fullName>
    </submittedName>
</protein>
<reference evidence="2" key="2">
    <citation type="submission" date="2015-01" db="EMBL/GenBank/DDBJ databases">
        <title>Evolutionary Origins and Diversification of the Mycorrhizal Mutualists.</title>
        <authorList>
            <consortium name="DOE Joint Genome Institute"/>
            <consortium name="Mycorrhizal Genomics Consortium"/>
            <person name="Kohler A."/>
            <person name="Kuo A."/>
            <person name="Nagy L.G."/>
            <person name="Floudas D."/>
            <person name="Copeland A."/>
            <person name="Barry K.W."/>
            <person name="Cichocki N."/>
            <person name="Veneault-Fourrey C."/>
            <person name="LaButti K."/>
            <person name="Lindquist E.A."/>
            <person name="Lipzen A."/>
            <person name="Lundell T."/>
            <person name="Morin E."/>
            <person name="Murat C."/>
            <person name="Riley R."/>
            <person name="Ohm R."/>
            <person name="Sun H."/>
            <person name="Tunlid A."/>
            <person name="Henrissat B."/>
            <person name="Grigoriev I.V."/>
            <person name="Hibbett D.S."/>
            <person name="Martin F."/>
        </authorList>
    </citation>
    <scope>NUCLEOTIDE SEQUENCE [LARGE SCALE GENOMIC DNA]</scope>
    <source>
        <strain evidence="2">441</strain>
    </source>
</reference>
<gene>
    <name evidence="1" type="ORF">PISMIDRAFT_676298</name>
</gene>
<dbReference type="AlphaFoldDB" id="A0A0C9ZVB7"/>